<gene>
    <name evidence="1" type="ORF">LCGC14_2698330</name>
</gene>
<evidence type="ECO:0008006" key="2">
    <source>
        <dbReference type="Google" id="ProtNLM"/>
    </source>
</evidence>
<feature type="non-terminal residue" evidence="1">
    <location>
        <position position="164"/>
    </location>
</feature>
<dbReference type="AlphaFoldDB" id="A0A0F8ZGN9"/>
<proteinExistence type="predicted"/>
<evidence type="ECO:0000313" key="1">
    <source>
        <dbReference type="EMBL" id="KKK92898.1"/>
    </source>
</evidence>
<protein>
    <recommendedName>
        <fullName evidence="2">GS catalytic domain-containing protein</fullName>
    </recommendedName>
</protein>
<reference evidence="1" key="1">
    <citation type="journal article" date="2015" name="Nature">
        <title>Complex archaea that bridge the gap between prokaryotes and eukaryotes.</title>
        <authorList>
            <person name="Spang A."/>
            <person name="Saw J.H."/>
            <person name="Jorgensen S.L."/>
            <person name="Zaremba-Niedzwiedzka K."/>
            <person name="Martijn J."/>
            <person name="Lind A.E."/>
            <person name="van Eijk R."/>
            <person name="Schleper C."/>
            <person name="Guy L."/>
            <person name="Ettema T.J."/>
        </authorList>
    </citation>
    <scope>NUCLEOTIDE SEQUENCE</scope>
</reference>
<accession>A0A0F8ZGN9</accession>
<name>A0A0F8ZGN9_9ZZZZ</name>
<organism evidence="1">
    <name type="scientific">marine sediment metagenome</name>
    <dbReference type="NCBI Taxonomy" id="412755"/>
    <lineage>
        <taxon>unclassified sequences</taxon>
        <taxon>metagenomes</taxon>
        <taxon>ecological metagenomes</taxon>
    </lineage>
</organism>
<comment type="caution">
    <text evidence="1">The sequence shown here is derived from an EMBL/GenBank/DDBJ whole genome shotgun (WGS) entry which is preliminary data.</text>
</comment>
<dbReference type="EMBL" id="LAZR01048010">
    <property type="protein sequence ID" value="KKK92898.1"/>
    <property type="molecule type" value="Genomic_DNA"/>
</dbReference>
<sequence length="164" mass="18059">MKLTIGADPEVFVSNEAGVVCSGYGMIEGTKDKPFPIKHGAVQVDGMALEFNITPASNEAQFVTNITSVMEQLRGMLPKHHVLEIIPVANFDPEYFSLQPKEARELGCSPDFNAYTGETNPPPNSDLPMRTAAGHIHVGWIEGDNDDPDHFGTCRDVIQQLDYW</sequence>